<feature type="region of interest" description="Disordered" evidence="2">
    <location>
        <begin position="1923"/>
        <end position="1976"/>
    </location>
</feature>
<feature type="compositionally biased region" description="Basic and acidic residues" evidence="2">
    <location>
        <begin position="768"/>
        <end position="779"/>
    </location>
</feature>
<dbReference type="InterPro" id="IPR036322">
    <property type="entry name" value="WD40_repeat_dom_sf"/>
</dbReference>
<dbReference type="GeneID" id="101846902"/>
<dbReference type="PROSITE" id="PS50082">
    <property type="entry name" value="WD_REPEATS_2"/>
    <property type="match status" value="1"/>
</dbReference>
<feature type="compositionally biased region" description="Low complexity" evidence="2">
    <location>
        <begin position="1603"/>
        <end position="1616"/>
    </location>
</feature>
<feature type="region of interest" description="Disordered" evidence="2">
    <location>
        <begin position="219"/>
        <end position="245"/>
    </location>
</feature>
<feature type="region of interest" description="Disordered" evidence="2">
    <location>
        <begin position="890"/>
        <end position="1045"/>
    </location>
</feature>
<keyword evidence="1" id="KW-0853">WD repeat</keyword>
<feature type="compositionally biased region" description="Basic and acidic residues" evidence="2">
    <location>
        <begin position="382"/>
        <end position="393"/>
    </location>
</feature>
<evidence type="ECO:0000256" key="2">
    <source>
        <dbReference type="SAM" id="MobiDB-lite"/>
    </source>
</evidence>
<proteinExistence type="predicted"/>
<dbReference type="Proteomes" id="UP000694888">
    <property type="component" value="Unplaced"/>
</dbReference>
<reference evidence="4" key="1">
    <citation type="submission" date="2025-08" db="UniProtKB">
        <authorList>
            <consortium name="RefSeq"/>
        </authorList>
    </citation>
    <scope>IDENTIFICATION</scope>
</reference>
<dbReference type="Pfam" id="PF00400">
    <property type="entry name" value="WD40"/>
    <property type="match status" value="1"/>
</dbReference>
<organism evidence="3 4">
    <name type="scientific">Aplysia californica</name>
    <name type="common">California sea hare</name>
    <dbReference type="NCBI Taxonomy" id="6500"/>
    <lineage>
        <taxon>Eukaryota</taxon>
        <taxon>Metazoa</taxon>
        <taxon>Spiralia</taxon>
        <taxon>Lophotrochozoa</taxon>
        <taxon>Mollusca</taxon>
        <taxon>Gastropoda</taxon>
        <taxon>Heterobranchia</taxon>
        <taxon>Euthyneura</taxon>
        <taxon>Tectipleura</taxon>
        <taxon>Aplysiida</taxon>
        <taxon>Aplysioidea</taxon>
        <taxon>Aplysiidae</taxon>
        <taxon>Aplysia</taxon>
    </lineage>
</organism>
<evidence type="ECO:0000256" key="1">
    <source>
        <dbReference type="PROSITE-ProRule" id="PRU00221"/>
    </source>
</evidence>
<dbReference type="SUPFAM" id="SSF50978">
    <property type="entry name" value="WD40 repeat-like"/>
    <property type="match status" value="1"/>
</dbReference>
<dbReference type="PANTHER" id="PTHR22874">
    <property type="entry name" value="ACTIVATING MOLECULE IN BECN1-REGULATED AUTOPHAGY PROTEIN 1"/>
    <property type="match status" value="1"/>
</dbReference>
<feature type="compositionally biased region" description="Polar residues" evidence="2">
    <location>
        <begin position="994"/>
        <end position="1003"/>
    </location>
</feature>
<accession>A0ABM0JYL3</accession>
<feature type="region of interest" description="Disordered" evidence="2">
    <location>
        <begin position="1212"/>
        <end position="1250"/>
    </location>
</feature>
<sequence>MTAAVVGVTRYLELRELGLTRTPKFAKCLKTVERLLEEEAAKPLYNQPCEFSGEPRSTYLMDFSPNKSRIASTHGDHTVRVTDIQTGRCTHILTGHPRTPWCLAFHPASDDILASGCLAGEVRIWDLLGGGSEVLQNPIAGAVITSLSFHPTEHLLVFSTMNRIHFWDWHKPQPFASACTSSLNERVRWIRFDPFGEILYTGISNITNPSDDIDLGYVINTSDGNPENPESDSQESQDERRTSQRLNRVRYRRLLRRFMAFQQGRTRAAESYPPPRDARSPVHEENLNNARQFAAHVTRAVVESAHEDSVMDLRVDRGGSGWRSRSDNSAFDTVGDTAGASSADHWPISGDPPSASRRPETRRSVAPVANRRWGRYQPSFFRQDRETSDRMQMEDGNNNSHRTDLNLRPGSGGPSPLRDRGLPGHRATGLPSDSDLGLPSDRSVGLPSGSGLRSSASSTVGLPSCLDLSVPSARVTGAPSSSEPVPSPMDLTMPSQNAGPPPASNDELLFQQVANPPPSRRAVPPYVRLPMYLDDVTPPTPGGFEVRRTDALFSPVEARRRALGLGEYGSGSGGSDVTEPSPGRRQPHASLDFRPWAATSNEQRDRGSGSENFLEDNEFEILPVDQGRVGSVEQGQEGEPRSSDTESDPAMSRLRQLVASHALRRARGGGPPPDMTLSVYMPSSGPEIGQGAREPASNPIVRRDVFFGLGRSGASESETFGTSSPALSTQIQDGGESSVAMTTANTSFLWRPALTEDSVWRSAASSRSQHESPEEREPYRPTTSMWWAGPRRSSYQNTSDDRGGPYQVSMPDWRNRRRLHGESDGNFRRSFNFQLPFARPGSPVMRLYRNVTDRTSQTFGAMSLPQSFDQGTDVMETSPVADDLRTRHAQDGQGNEVGSRASGQNGSASATTAKSPSSHGSDPACVSEEHRGTSFGNRDGSAPGFDTDNGRAASSARNDIATSPGLPCTEPHAPSSQPPVLTTGGVGCSDLSPIHSSPPTGTVSAPHRASDVAPGLSLPAVSTTCPSSSSSFAPSSSSTSLSSQNSSHSTILANVPVSCTITTSSPQRHGPALSPVCRQNITLSSCSPPSQFVLSDGLPSSTLPVTSSGPISTSLYTRADHSSPYTSQTSSVNSLSPQVLMSTSPPSPASSSSGPAPQHIMSVTSAACLLLSLNQSGRPLFSSPASELSTVAAISGGASVSGTSVRPTPFACATASGQSRRSAETSVNSLDLRERSRDLEARPHAETPSSTWRRRNTMAIARLTHSLRNRTHASRVLHEQELRRAGVTSYVGRQYDLEGSGTETMHVLPQLGSRRNSEEDAPLASRDSSRGNDSLMSSDIFDRAHDTAPSAGRWGRRNTTSEAGGSWPDCLPAARVEGSVSPDVSDSVQQDSELPWQRRFPMRGDNSSVEDTQHAAASRPSSEGPSGEISRGADAGGRPAEDPSGQSASSMETMRDMQDRLQQAVQQLREVQSSVQRLASSSGQPLDDMMPTEDVTEYLEHRVSELDRRISNLEQSYNTRLRMCQRALLHRIQGIRERRISSHSPFYRTGLSRGRQRPGSRTEDGQEAESSRGGRPGLRRRTKLTMAQRLRAASRPGGLPRYTPSTPSTSASSPPSGGHQNNTLLRCLRQSHPASTSSSTPAQRASSSTSTRPSEEVRSITIQAGEESTERTQQSWQGLRHVHLHPDYSHSILDDAVNRPRWLSQNLMNNTIAQNFLSREEYAVANNIIPDTHRIQYWDLRKCLVPDISDSKANVIVPHCKLHNDASVDISQDGTLLTTIVPSLRGFPDGNILAVFSLRPDSLAQCLYTKKFGPNAISVSLSPKNNFVMVGLASKRYFYFITPTMMVAQVYQLVKQKAGERSMQHVTDVIHPNREPRSHVSVNSGRFLPGLGEGLVYGTNKGDLLFCRPGPRKIQDTEWTMATNSSHRRHDGMTSRRRNLARTNTSTQTTTCSIRRTVSTQTQQGHAEERMEEEDS</sequence>
<feature type="compositionally biased region" description="Basic residues" evidence="2">
    <location>
        <begin position="1926"/>
        <end position="1940"/>
    </location>
</feature>
<feature type="compositionally biased region" description="Polar residues" evidence="2">
    <location>
        <begin position="1215"/>
        <end position="1229"/>
    </location>
</feature>
<name>A0ABM0JYL3_APLCA</name>
<feature type="repeat" description="WD" evidence="1">
    <location>
        <begin position="93"/>
        <end position="127"/>
    </location>
</feature>
<dbReference type="SMART" id="SM00320">
    <property type="entry name" value="WD40"/>
    <property type="match status" value="3"/>
</dbReference>
<dbReference type="PANTHER" id="PTHR22874:SF1">
    <property type="entry name" value="ACTIVATING MOLECULE IN BECN1-REGULATED AUTOPHAGY PROTEIN 1"/>
    <property type="match status" value="1"/>
</dbReference>
<feature type="compositionally biased region" description="Polar residues" evidence="2">
    <location>
        <begin position="1460"/>
        <end position="1484"/>
    </location>
</feature>
<dbReference type="RefSeq" id="XP_005104595.1">
    <property type="nucleotide sequence ID" value="XM_005104538.3"/>
</dbReference>
<feature type="compositionally biased region" description="Low complexity" evidence="2">
    <location>
        <begin position="1379"/>
        <end position="1392"/>
    </location>
</feature>
<feature type="compositionally biased region" description="Low complexity" evidence="2">
    <location>
        <begin position="1942"/>
        <end position="1957"/>
    </location>
</feature>
<feature type="compositionally biased region" description="Basic and acidic residues" evidence="2">
    <location>
        <begin position="1231"/>
        <end position="1245"/>
    </location>
</feature>
<protein>
    <submittedName>
        <fullName evidence="4">Uncharacterized protein LOC101846902</fullName>
    </submittedName>
</protein>
<keyword evidence="3" id="KW-1185">Reference proteome</keyword>
<feature type="region of interest" description="Disordered" evidence="2">
    <location>
        <begin position="1119"/>
        <end position="1158"/>
    </location>
</feature>
<dbReference type="InterPro" id="IPR001680">
    <property type="entry name" value="WD40_rpt"/>
</dbReference>
<evidence type="ECO:0000313" key="4">
    <source>
        <dbReference type="RefSeq" id="XP_005104595.1"/>
    </source>
</evidence>
<evidence type="ECO:0000313" key="3">
    <source>
        <dbReference type="Proteomes" id="UP000694888"/>
    </source>
</evidence>
<feature type="compositionally biased region" description="Low complexity" evidence="2">
    <location>
        <begin position="1630"/>
        <end position="1652"/>
    </location>
</feature>
<feature type="region of interest" description="Disordered" evidence="2">
    <location>
        <begin position="761"/>
        <end position="826"/>
    </location>
</feature>
<gene>
    <name evidence="4" type="primary">LOC101846902</name>
</gene>
<feature type="region of interest" description="Disordered" evidence="2">
    <location>
        <begin position="1540"/>
        <end position="1673"/>
    </location>
</feature>
<feature type="compositionally biased region" description="Low complexity" evidence="2">
    <location>
        <begin position="442"/>
        <end position="461"/>
    </location>
</feature>
<feature type="compositionally biased region" description="Basic and acidic residues" evidence="2">
    <location>
        <begin position="1560"/>
        <end position="1572"/>
    </location>
</feature>
<dbReference type="InterPro" id="IPR015943">
    <property type="entry name" value="WD40/YVTN_repeat-like_dom_sf"/>
</dbReference>
<dbReference type="InterPro" id="IPR052596">
    <property type="entry name" value="AMBRA1_autophagy"/>
</dbReference>
<feature type="compositionally biased region" description="Low complexity" evidence="2">
    <location>
        <begin position="907"/>
        <end position="918"/>
    </location>
</feature>
<feature type="region of interest" description="Disordered" evidence="2">
    <location>
        <begin position="1309"/>
        <end position="1490"/>
    </location>
</feature>
<dbReference type="Gene3D" id="2.130.10.10">
    <property type="entry name" value="YVTN repeat-like/Quinoprotein amine dehydrogenase"/>
    <property type="match status" value="1"/>
</dbReference>
<feature type="region of interest" description="Disordered" evidence="2">
    <location>
        <begin position="316"/>
        <end position="507"/>
    </location>
</feature>
<feature type="compositionally biased region" description="Polar residues" evidence="2">
    <location>
        <begin position="1123"/>
        <end position="1141"/>
    </location>
</feature>
<feature type="compositionally biased region" description="Low complexity" evidence="2">
    <location>
        <begin position="1022"/>
        <end position="1045"/>
    </location>
</feature>
<feature type="region of interest" description="Disordered" evidence="2">
    <location>
        <begin position="564"/>
        <end position="699"/>
    </location>
</feature>